<evidence type="ECO:0000259" key="3">
    <source>
        <dbReference type="PROSITE" id="PS51186"/>
    </source>
</evidence>
<dbReference type="Pfam" id="PF00583">
    <property type="entry name" value="Acetyltransf_1"/>
    <property type="match status" value="1"/>
</dbReference>
<gene>
    <name evidence="4" type="ORF">GCM10011332_04330</name>
</gene>
<protein>
    <submittedName>
        <fullName evidence="4">Ribosomal-protein-alanine acetyltransferase</fullName>
    </submittedName>
</protein>
<keyword evidence="2" id="KW-0012">Acyltransferase</keyword>
<reference evidence="4" key="1">
    <citation type="journal article" date="2014" name="Int. J. Syst. Evol. Microbiol.">
        <title>Complete genome sequence of Corynebacterium casei LMG S-19264T (=DSM 44701T), isolated from a smear-ripened cheese.</title>
        <authorList>
            <consortium name="US DOE Joint Genome Institute (JGI-PGF)"/>
            <person name="Walter F."/>
            <person name="Albersmeier A."/>
            <person name="Kalinowski J."/>
            <person name="Ruckert C."/>
        </authorList>
    </citation>
    <scope>NUCLEOTIDE SEQUENCE</scope>
    <source>
        <strain evidence="4">CGMCC 1.15254</strain>
    </source>
</reference>
<dbReference type="Gene3D" id="3.40.630.30">
    <property type="match status" value="1"/>
</dbReference>
<dbReference type="InterPro" id="IPR000182">
    <property type="entry name" value="GNAT_dom"/>
</dbReference>
<dbReference type="PANTHER" id="PTHR42919">
    <property type="entry name" value="N-ALPHA-ACETYLTRANSFERASE"/>
    <property type="match status" value="1"/>
</dbReference>
<dbReference type="GO" id="GO:0016747">
    <property type="term" value="F:acyltransferase activity, transferring groups other than amino-acyl groups"/>
    <property type="evidence" value="ECO:0007669"/>
    <property type="project" value="InterPro"/>
</dbReference>
<evidence type="ECO:0000313" key="4">
    <source>
        <dbReference type="EMBL" id="GGF54069.1"/>
    </source>
</evidence>
<dbReference type="InterPro" id="IPR016181">
    <property type="entry name" value="Acyl_CoA_acyltransferase"/>
</dbReference>
<evidence type="ECO:0000313" key="5">
    <source>
        <dbReference type="Proteomes" id="UP000632498"/>
    </source>
</evidence>
<reference evidence="4" key="2">
    <citation type="submission" date="2020-09" db="EMBL/GenBank/DDBJ databases">
        <authorList>
            <person name="Sun Q."/>
            <person name="Zhou Y."/>
        </authorList>
    </citation>
    <scope>NUCLEOTIDE SEQUENCE</scope>
    <source>
        <strain evidence="4">CGMCC 1.15254</strain>
    </source>
</reference>
<proteinExistence type="predicted"/>
<accession>A0A917F7T5</accession>
<dbReference type="AlphaFoldDB" id="A0A917F7T5"/>
<dbReference type="CDD" id="cd04301">
    <property type="entry name" value="NAT_SF"/>
    <property type="match status" value="1"/>
</dbReference>
<dbReference type="InterPro" id="IPR051556">
    <property type="entry name" value="N-term/lysine_N-AcTrnsfr"/>
</dbReference>
<dbReference type="PROSITE" id="PS51186">
    <property type="entry name" value="GNAT"/>
    <property type="match status" value="1"/>
</dbReference>
<keyword evidence="1" id="KW-0808">Transferase</keyword>
<name>A0A917F7T5_9PROT</name>
<comment type="caution">
    <text evidence="4">The sequence shown here is derived from an EMBL/GenBank/DDBJ whole genome shotgun (WGS) entry which is preliminary data.</text>
</comment>
<evidence type="ECO:0000256" key="2">
    <source>
        <dbReference type="ARBA" id="ARBA00023315"/>
    </source>
</evidence>
<feature type="domain" description="N-acetyltransferase" evidence="3">
    <location>
        <begin position="1"/>
        <end position="144"/>
    </location>
</feature>
<dbReference type="EMBL" id="BMHV01000002">
    <property type="protein sequence ID" value="GGF54069.1"/>
    <property type="molecule type" value="Genomic_DNA"/>
</dbReference>
<sequence length="144" mass="15660">MNICELGLGHCAVIANLHAESFTENWSTQAFADLVGLPATFGFLAFDCENDDPFGFILCQGDNIEAEIITIATRPAIRRQGVAGALLKAACAQTARMFLEVATDNLSAISFYEKHGFAKIGVRKNYYKRSDGALVNALVYEFTA</sequence>
<dbReference type="PANTHER" id="PTHR42919:SF8">
    <property type="entry name" value="N-ALPHA-ACETYLTRANSFERASE 50"/>
    <property type="match status" value="1"/>
</dbReference>
<dbReference type="SUPFAM" id="SSF55729">
    <property type="entry name" value="Acyl-CoA N-acyltransferases (Nat)"/>
    <property type="match status" value="1"/>
</dbReference>
<dbReference type="RefSeq" id="WP_188660860.1">
    <property type="nucleotide sequence ID" value="NZ_BMHV01000002.1"/>
</dbReference>
<dbReference type="Proteomes" id="UP000632498">
    <property type="component" value="Unassembled WGS sequence"/>
</dbReference>
<organism evidence="4 5">
    <name type="scientific">Terasakiella brassicae</name>
    <dbReference type="NCBI Taxonomy" id="1634917"/>
    <lineage>
        <taxon>Bacteria</taxon>
        <taxon>Pseudomonadati</taxon>
        <taxon>Pseudomonadota</taxon>
        <taxon>Alphaproteobacteria</taxon>
        <taxon>Rhodospirillales</taxon>
        <taxon>Terasakiellaceae</taxon>
        <taxon>Terasakiella</taxon>
    </lineage>
</organism>
<keyword evidence="5" id="KW-1185">Reference proteome</keyword>
<evidence type="ECO:0000256" key="1">
    <source>
        <dbReference type="ARBA" id="ARBA00022679"/>
    </source>
</evidence>